<dbReference type="EMBL" id="AGNL01014638">
    <property type="protein sequence ID" value="EJK66611.1"/>
    <property type="molecule type" value="Genomic_DNA"/>
</dbReference>
<comment type="caution">
    <text evidence="2">The sequence shown here is derived from an EMBL/GenBank/DDBJ whole genome shotgun (WGS) entry which is preliminary data.</text>
</comment>
<dbReference type="Proteomes" id="UP000266841">
    <property type="component" value="Unassembled WGS sequence"/>
</dbReference>
<feature type="non-terminal residue" evidence="2">
    <location>
        <position position="1"/>
    </location>
</feature>
<evidence type="ECO:0000256" key="1">
    <source>
        <dbReference type="SAM" id="MobiDB-lite"/>
    </source>
</evidence>
<keyword evidence="3" id="KW-1185">Reference proteome</keyword>
<evidence type="ECO:0000313" key="3">
    <source>
        <dbReference type="Proteomes" id="UP000266841"/>
    </source>
</evidence>
<reference evidence="2 3" key="1">
    <citation type="journal article" date="2012" name="Genome Biol.">
        <title>Genome and low-iron response of an oceanic diatom adapted to chronic iron limitation.</title>
        <authorList>
            <person name="Lommer M."/>
            <person name="Specht M."/>
            <person name="Roy A.S."/>
            <person name="Kraemer L."/>
            <person name="Andreson R."/>
            <person name="Gutowska M.A."/>
            <person name="Wolf J."/>
            <person name="Bergner S.V."/>
            <person name="Schilhabel M.B."/>
            <person name="Klostermeier U.C."/>
            <person name="Beiko R.G."/>
            <person name="Rosenstiel P."/>
            <person name="Hippler M."/>
            <person name="Laroche J."/>
        </authorList>
    </citation>
    <scope>NUCLEOTIDE SEQUENCE [LARGE SCALE GENOMIC DNA]</scope>
    <source>
        <strain evidence="2 3">CCMP1005</strain>
    </source>
</reference>
<accession>K0T009</accession>
<protein>
    <submittedName>
        <fullName evidence="2">Uncharacterized protein</fullName>
    </submittedName>
</protein>
<feature type="compositionally biased region" description="Polar residues" evidence="1">
    <location>
        <begin position="1"/>
        <end position="16"/>
    </location>
</feature>
<sequence>PQSAGVFDVTSSSRQNLGVHVGGRDGHGAEPAAAGHDSRCDWPVRPKTSGVGRACVPAMSAVPVARGAAGADADAVGRAVWAGAACGRASRWAVRLPKRADL</sequence>
<evidence type="ECO:0000313" key="2">
    <source>
        <dbReference type="EMBL" id="EJK66611.1"/>
    </source>
</evidence>
<organism evidence="2 3">
    <name type="scientific">Thalassiosira oceanica</name>
    <name type="common">Marine diatom</name>
    <dbReference type="NCBI Taxonomy" id="159749"/>
    <lineage>
        <taxon>Eukaryota</taxon>
        <taxon>Sar</taxon>
        <taxon>Stramenopiles</taxon>
        <taxon>Ochrophyta</taxon>
        <taxon>Bacillariophyta</taxon>
        <taxon>Coscinodiscophyceae</taxon>
        <taxon>Thalassiosirophycidae</taxon>
        <taxon>Thalassiosirales</taxon>
        <taxon>Thalassiosiraceae</taxon>
        <taxon>Thalassiosira</taxon>
    </lineage>
</organism>
<gene>
    <name evidence="2" type="ORF">THAOC_12457</name>
</gene>
<name>K0T009_THAOC</name>
<feature type="region of interest" description="Disordered" evidence="1">
    <location>
        <begin position="1"/>
        <end position="45"/>
    </location>
</feature>
<dbReference type="AlphaFoldDB" id="K0T009"/>
<proteinExistence type="predicted"/>